<protein>
    <recommendedName>
        <fullName evidence="2">(S)-ureidoglycine aminohydrolase cupin domain-containing protein</fullName>
    </recommendedName>
</protein>
<dbReference type="InterPro" id="IPR011051">
    <property type="entry name" value="RmlC_Cupin_sf"/>
</dbReference>
<dbReference type="InterPro" id="IPR014710">
    <property type="entry name" value="RmlC-like_jellyroll"/>
</dbReference>
<proteinExistence type="predicted"/>
<dbReference type="Proteomes" id="UP000489600">
    <property type="component" value="Unassembled WGS sequence"/>
</dbReference>
<dbReference type="SUPFAM" id="SSF51182">
    <property type="entry name" value="RmlC-like cupins"/>
    <property type="match status" value="1"/>
</dbReference>
<evidence type="ECO:0000256" key="1">
    <source>
        <dbReference type="SAM" id="SignalP"/>
    </source>
</evidence>
<dbReference type="EMBL" id="CABITT030000006">
    <property type="protein sequence ID" value="VVB08707.1"/>
    <property type="molecule type" value="Genomic_DNA"/>
</dbReference>
<comment type="caution">
    <text evidence="3">The sequence shown here is derived from an EMBL/GenBank/DDBJ whole genome shotgun (WGS) entry which is preliminary data.</text>
</comment>
<evidence type="ECO:0000259" key="2">
    <source>
        <dbReference type="Pfam" id="PF05899"/>
    </source>
</evidence>
<feature type="chain" id="PRO_5022063280" description="(S)-ureidoglycine aminohydrolase cupin domain-containing protein" evidence="1">
    <location>
        <begin position="19"/>
        <end position="161"/>
    </location>
</feature>
<gene>
    <name evidence="3" type="ORF">ANE_LOCUS19151</name>
</gene>
<dbReference type="InterPro" id="IPR008579">
    <property type="entry name" value="UGlyAH_Cupin_dom"/>
</dbReference>
<evidence type="ECO:0000313" key="3">
    <source>
        <dbReference type="EMBL" id="VVB08707.1"/>
    </source>
</evidence>
<keyword evidence="4" id="KW-1185">Reference proteome</keyword>
<dbReference type="CDD" id="cd02227">
    <property type="entry name" value="cupin_TM1112-like"/>
    <property type="match status" value="1"/>
</dbReference>
<accession>A0A565C556</accession>
<feature type="domain" description="(S)-ureidoglycine aminohydrolase cupin" evidence="2">
    <location>
        <begin position="90"/>
        <end position="157"/>
    </location>
</feature>
<dbReference type="Gene3D" id="2.60.120.10">
    <property type="entry name" value="Jelly Rolls"/>
    <property type="match status" value="1"/>
</dbReference>
<dbReference type="AlphaFoldDB" id="A0A565C556"/>
<sequence length="161" mass="18032">MGNHLLTLSLLLVAVCVCVSVITTKLNPKETISDSDFASAIPTEIHGVKILRQPSNTKLAQLGVASWPKSVPFSIPFVTFDYISASLLHWWEGKPSKFPWTFTKTETMYLVEGKVIVNVEGYDNEEEAFEIGKGDVVVFPKDMKVVWKITEAVKKHYSLED</sequence>
<dbReference type="PANTHER" id="PTHR33271">
    <property type="entry name" value="OS04G0445200 PROTEIN"/>
    <property type="match status" value="1"/>
</dbReference>
<evidence type="ECO:0000313" key="4">
    <source>
        <dbReference type="Proteomes" id="UP000489600"/>
    </source>
</evidence>
<dbReference type="PANTHER" id="PTHR33271:SF1">
    <property type="entry name" value="RMLC-LIKE JELLY ROLL PROTEIN-RELATED"/>
    <property type="match status" value="1"/>
</dbReference>
<keyword evidence="1" id="KW-0732">Signal</keyword>
<dbReference type="OrthoDB" id="10260542at2759"/>
<dbReference type="Pfam" id="PF05899">
    <property type="entry name" value="Cupin_3"/>
    <property type="match status" value="1"/>
</dbReference>
<feature type="signal peptide" evidence="1">
    <location>
        <begin position="1"/>
        <end position="18"/>
    </location>
</feature>
<name>A0A565C556_9BRAS</name>
<reference evidence="3" key="1">
    <citation type="submission" date="2019-07" db="EMBL/GenBank/DDBJ databases">
        <authorList>
            <person name="Dittberner H."/>
        </authorList>
    </citation>
    <scope>NUCLEOTIDE SEQUENCE [LARGE SCALE GENOMIC DNA]</scope>
</reference>
<organism evidence="3 4">
    <name type="scientific">Arabis nemorensis</name>
    <dbReference type="NCBI Taxonomy" id="586526"/>
    <lineage>
        <taxon>Eukaryota</taxon>
        <taxon>Viridiplantae</taxon>
        <taxon>Streptophyta</taxon>
        <taxon>Embryophyta</taxon>
        <taxon>Tracheophyta</taxon>
        <taxon>Spermatophyta</taxon>
        <taxon>Magnoliopsida</taxon>
        <taxon>eudicotyledons</taxon>
        <taxon>Gunneridae</taxon>
        <taxon>Pentapetalae</taxon>
        <taxon>rosids</taxon>
        <taxon>malvids</taxon>
        <taxon>Brassicales</taxon>
        <taxon>Brassicaceae</taxon>
        <taxon>Arabideae</taxon>
        <taxon>Arabis</taxon>
    </lineage>
</organism>